<protein>
    <submittedName>
        <fullName evidence="3">Uncharacterized protein isoform X2</fullName>
    </submittedName>
</protein>
<accession>A0ABM3BPP9</accession>
<dbReference type="GeneID" id="121229281"/>
<dbReference type="Proteomes" id="UP000818029">
    <property type="component" value="Chromosome A05"/>
</dbReference>
<evidence type="ECO:0000256" key="1">
    <source>
        <dbReference type="SAM" id="MobiDB-lite"/>
    </source>
</evidence>
<dbReference type="RefSeq" id="XP_040969039.1">
    <property type="nucleotide sequence ID" value="XM_041113105.1"/>
</dbReference>
<gene>
    <name evidence="3" type="primary">LOC121229281</name>
</gene>
<reference evidence="3" key="2">
    <citation type="submission" date="2025-08" db="UniProtKB">
        <authorList>
            <consortium name="RefSeq"/>
        </authorList>
    </citation>
    <scope>IDENTIFICATION</scope>
</reference>
<reference evidence="2" key="1">
    <citation type="journal article" date="2020" name="Nat. Genet.">
        <title>Genomic diversifications of five Gossypium allopolyploid species and their impact on cotton improvement.</title>
        <authorList>
            <person name="Chen Z.J."/>
            <person name="Sreedasyam A."/>
            <person name="Ando A."/>
            <person name="Song Q."/>
            <person name="De Santiago L.M."/>
            <person name="Hulse-Kemp A.M."/>
            <person name="Ding M."/>
            <person name="Ye W."/>
            <person name="Kirkbride R.C."/>
            <person name="Jenkins J."/>
            <person name="Plott C."/>
            <person name="Lovell J."/>
            <person name="Lin Y.M."/>
            <person name="Vaughn R."/>
            <person name="Liu B."/>
            <person name="Simpson S."/>
            <person name="Scheffler B.E."/>
            <person name="Wen L."/>
            <person name="Saski C.A."/>
            <person name="Grover C.E."/>
            <person name="Hu G."/>
            <person name="Conover J.L."/>
            <person name="Carlson J.W."/>
            <person name="Shu S."/>
            <person name="Boston L.B."/>
            <person name="Williams M."/>
            <person name="Peterson D.G."/>
            <person name="McGee K."/>
            <person name="Jones D.C."/>
            <person name="Wendel J.F."/>
            <person name="Stelly D.M."/>
            <person name="Grimwood J."/>
            <person name="Schmutz J."/>
        </authorList>
    </citation>
    <scope>NUCLEOTIDE SEQUENCE [LARGE SCALE GENOMIC DNA]</scope>
    <source>
        <strain evidence="2">cv. TM-1</strain>
    </source>
</reference>
<keyword evidence="2" id="KW-1185">Reference proteome</keyword>
<proteinExistence type="predicted"/>
<organism evidence="2 3">
    <name type="scientific">Gossypium hirsutum</name>
    <name type="common">Upland cotton</name>
    <name type="synonym">Gossypium mexicanum</name>
    <dbReference type="NCBI Taxonomy" id="3635"/>
    <lineage>
        <taxon>Eukaryota</taxon>
        <taxon>Viridiplantae</taxon>
        <taxon>Streptophyta</taxon>
        <taxon>Embryophyta</taxon>
        <taxon>Tracheophyta</taxon>
        <taxon>Spermatophyta</taxon>
        <taxon>Magnoliopsida</taxon>
        <taxon>eudicotyledons</taxon>
        <taxon>Gunneridae</taxon>
        <taxon>Pentapetalae</taxon>
        <taxon>rosids</taxon>
        <taxon>malvids</taxon>
        <taxon>Malvales</taxon>
        <taxon>Malvaceae</taxon>
        <taxon>Malvoideae</taxon>
        <taxon>Gossypium</taxon>
    </lineage>
</organism>
<feature type="region of interest" description="Disordered" evidence="1">
    <location>
        <begin position="21"/>
        <end position="50"/>
    </location>
</feature>
<name>A0ABM3BPP9_GOSHI</name>
<evidence type="ECO:0000313" key="3">
    <source>
        <dbReference type="RefSeq" id="XP_040969039.1"/>
    </source>
</evidence>
<sequence length="113" mass="12247">MAVEANFASLFEKLKVEDPWLPPRTWESIPSQSGPLPPLPNSQPPISSSSSVSEATLVRLALNALQGVESSLCSIEKLSAAFFPILRIGLSIKHLVFGTGLQALMLWGRFSNQ</sequence>
<evidence type="ECO:0000313" key="2">
    <source>
        <dbReference type="Proteomes" id="UP000818029"/>
    </source>
</evidence>